<sequence length="402" mass="46446">MNWHRTIKVIFSMQLLIAAAVLFFISLYQHKPILILLTFLILLVIAIPHLYLKRMSNTLHLENREQQVKLFKDQNDIMTFTLANRSRLPIFSGKMLFSIQDNIMFDDIKQEGGTKKRNQFSFRYNLAGKKKADFSFQVRGLSRGVGRVSGINLTVRDLLGLGTLQMKYDPFFHTEVIVFPELRAVGGLHYLKKFEQGAQPMQFSLFEDLTASIGSRDYAPGDPFNRIHWKASAKSTQLQTKQFEKTTGMEWMFVLHLSRERTDLSNKSDDLERNISSIAYMCKYATARGVPYSIFVNIKVRGRDFIMQLKPGEGRNQLSKALELLARINFNSITVTQEMLFAYVDRVMFRPPVVILFNCGRQEQEVRYYQKWEKKGAALFDVEHNDDASYITKASGKREAVS</sequence>
<keyword evidence="1" id="KW-0472">Membrane</keyword>
<proteinExistence type="predicted"/>
<gene>
    <name evidence="3" type="ORF">GCM10009001_25190</name>
</gene>
<name>A0ABP3RH72_9BACI</name>
<evidence type="ECO:0000256" key="1">
    <source>
        <dbReference type="SAM" id="Phobius"/>
    </source>
</evidence>
<keyword evidence="1" id="KW-1133">Transmembrane helix</keyword>
<dbReference type="InterPro" id="IPR002881">
    <property type="entry name" value="DUF58"/>
</dbReference>
<protein>
    <submittedName>
        <fullName evidence="3">DUF58 domain-containing protein</fullName>
    </submittedName>
</protein>
<dbReference type="Proteomes" id="UP001500866">
    <property type="component" value="Unassembled WGS sequence"/>
</dbReference>
<evidence type="ECO:0000313" key="3">
    <source>
        <dbReference type="EMBL" id="GAA0606894.1"/>
    </source>
</evidence>
<feature type="domain" description="DUF58" evidence="2">
    <location>
        <begin position="215"/>
        <end position="275"/>
    </location>
</feature>
<dbReference type="Pfam" id="PF01882">
    <property type="entry name" value="DUF58"/>
    <property type="match status" value="1"/>
</dbReference>
<reference evidence="4" key="1">
    <citation type="journal article" date="2019" name="Int. J. Syst. Evol. Microbiol.">
        <title>The Global Catalogue of Microorganisms (GCM) 10K type strain sequencing project: providing services to taxonomists for standard genome sequencing and annotation.</title>
        <authorList>
            <consortium name="The Broad Institute Genomics Platform"/>
            <consortium name="The Broad Institute Genome Sequencing Center for Infectious Disease"/>
            <person name="Wu L."/>
            <person name="Ma J."/>
        </authorList>
    </citation>
    <scope>NUCLEOTIDE SEQUENCE [LARGE SCALE GENOMIC DNA]</scope>
    <source>
        <strain evidence="4">JCM 15395</strain>
    </source>
</reference>
<dbReference type="EMBL" id="BAAADS010000018">
    <property type="protein sequence ID" value="GAA0606894.1"/>
    <property type="molecule type" value="Genomic_DNA"/>
</dbReference>
<dbReference type="PANTHER" id="PTHR34351:SF2">
    <property type="entry name" value="DUF58 DOMAIN-CONTAINING PROTEIN"/>
    <property type="match status" value="1"/>
</dbReference>
<evidence type="ECO:0000259" key="2">
    <source>
        <dbReference type="Pfam" id="PF01882"/>
    </source>
</evidence>
<evidence type="ECO:0000313" key="4">
    <source>
        <dbReference type="Proteomes" id="UP001500866"/>
    </source>
</evidence>
<accession>A0ABP3RH72</accession>
<feature type="transmembrane region" description="Helical" evidence="1">
    <location>
        <begin position="7"/>
        <end position="27"/>
    </location>
</feature>
<dbReference type="RefSeq" id="WP_343813644.1">
    <property type="nucleotide sequence ID" value="NZ_BAAADS010000018.1"/>
</dbReference>
<comment type="caution">
    <text evidence="3">The sequence shown here is derived from an EMBL/GenBank/DDBJ whole genome shotgun (WGS) entry which is preliminary data.</text>
</comment>
<keyword evidence="1" id="KW-0812">Transmembrane</keyword>
<organism evidence="3 4">
    <name type="scientific">Virgibacillus siamensis</name>
    <dbReference type="NCBI Taxonomy" id="480071"/>
    <lineage>
        <taxon>Bacteria</taxon>
        <taxon>Bacillati</taxon>
        <taxon>Bacillota</taxon>
        <taxon>Bacilli</taxon>
        <taxon>Bacillales</taxon>
        <taxon>Bacillaceae</taxon>
        <taxon>Virgibacillus</taxon>
    </lineage>
</organism>
<feature type="transmembrane region" description="Helical" evidence="1">
    <location>
        <begin position="33"/>
        <end position="52"/>
    </location>
</feature>
<keyword evidence="4" id="KW-1185">Reference proteome</keyword>
<dbReference type="PANTHER" id="PTHR34351">
    <property type="entry name" value="SLR1927 PROTEIN-RELATED"/>
    <property type="match status" value="1"/>
</dbReference>